<evidence type="ECO:0000259" key="3">
    <source>
        <dbReference type="Pfam" id="PF01266"/>
    </source>
</evidence>
<dbReference type="GO" id="GO:0005737">
    <property type="term" value="C:cytoplasm"/>
    <property type="evidence" value="ECO:0007669"/>
    <property type="project" value="TreeGrafter"/>
</dbReference>
<organism evidence="4 5">
    <name type="scientific">Dyella japonica DSM 16301</name>
    <dbReference type="NCBI Taxonomy" id="1440762"/>
    <lineage>
        <taxon>Bacteria</taxon>
        <taxon>Pseudomonadati</taxon>
        <taxon>Pseudomonadota</taxon>
        <taxon>Gammaproteobacteria</taxon>
        <taxon>Lysobacterales</taxon>
        <taxon>Rhodanobacteraceae</taxon>
        <taxon>Dyella</taxon>
    </lineage>
</organism>
<keyword evidence="2" id="KW-1133">Transmembrane helix</keyword>
<dbReference type="Gene3D" id="3.50.50.60">
    <property type="entry name" value="FAD/NAD(P)-binding domain"/>
    <property type="match status" value="1"/>
</dbReference>
<proteinExistence type="predicted"/>
<keyword evidence="2" id="KW-0812">Transmembrane</keyword>
<keyword evidence="1" id="KW-0560">Oxidoreductase</keyword>
<dbReference type="RefSeq" id="WP_046972637.1">
    <property type="nucleotide sequence ID" value="NZ_JPLA01000042.1"/>
</dbReference>
<dbReference type="OrthoDB" id="9806257at2"/>
<dbReference type="Pfam" id="PF01266">
    <property type="entry name" value="DAO"/>
    <property type="match status" value="1"/>
</dbReference>
<evidence type="ECO:0000256" key="1">
    <source>
        <dbReference type="ARBA" id="ARBA00023002"/>
    </source>
</evidence>
<protein>
    <submittedName>
        <fullName evidence="4">FAD-dependent oxidoreductase</fullName>
    </submittedName>
</protein>
<dbReference type="Gene3D" id="3.30.9.10">
    <property type="entry name" value="D-Amino Acid Oxidase, subunit A, domain 2"/>
    <property type="match status" value="1"/>
</dbReference>
<dbReference type="GO" id="GO:0016491">
    <property type="term" value="F:oxidoreductase activity"/>
    <property type="evidence" value="ECO:0007669"/>
    <property type="project" value="UniProtKB-KW"/>
</dbReference>
<dbReference type="AlphaFoldDB" id="A0A0G9GYU0"/>
<dbReference type="EMBL" id="JPLA01000042">
    <property type="protein sequence ID" value="KLD62710.1"/>
    <property type="molecule type" value="Genomic_DNA"/>
</dbReference>
<dbReference type="PANTHER" id="PTHR13847:SF287">
    <property type="entry name" value="FAD-DEPENDENT OXIDOREDUCTASE DOMAIN-CONTAINING PROTEIN 1"/>
    <property type="match status" value="1"/>
</dbReference>
<dbReference type="PANTHER" id="PTHR13847">
    <property type="entry name" value="SARCOSINE DEHYDROGENASE-RELATED"/>
    <property type="match status" value="1"/>
</dbReference>
<keyword evidence="2" id="KW-0472">Membrane</keyword>
<comment type="caution">
    <text evidence="4">The sequence shown here is derived from an EMBL/GenBank/DDBJ whole genome shotgun (WGS) entry which is preliminary data.</text>
</comment>
<dbReference type="InterPro" id="IPR006076">
    <property type="entry name" value="FAD-dep_OxRdtase"/>
</dbReference>
<feature type="domain" description="FAD dependent oxidoreductase" evidence="3">
    <location>
        <begin position="8"/>
        <end position="351"/>
    </location>
</feature>
<gene>
    <name evidence="4" type="ORF">Y882_14710</name>
</gene>
<dbReference type="Proteomes" id="UP000035481">
    <property type="component" value="Unassembled WGS sequence"/>
</dbReference>
<evidence type="ECO:0000256" key="2">
    <source>
        <dbReference type="SAM" id="Phobius"/>
    </source>
</evidence>
<name>A0A0G9GYU0_9GAMM</name>
<reference evidence="4 5" key="1">
    <citation type="journal article" date="2015" name="Antonie Van Leeuwenhoek">
        <title>A phylogenomic and molecular marker based taxonomic framework for the order Xanthomonadales: proposal to transfer the families Algiphilaceae and Solimonadaceae to the order Nevskiales ord. nov. and to create a new family within the order Xanthomonadales, the family Rhodanobacteraceae fam. nov., containing the genus Rhodanobacter and its closest relatives.</title>
        <authorList>
            <person name="Naushad S."/>
            <person name="Adeolu M."/>
            <person name="Wong S."/>
            <person name="Sohail M."/>
            <person name="Schellhorn H.E."/>
            <person name="Gupta R.S."/>
        </authorList>
    </citation>
    <scope>NUCLEOTIDE SEQUENCE [LARGE SCALE GENOMIC DNA]</scope>
    <source>
        <strain evidence="4 5">DSM 16301</strain>
    </source>
</reference>
<evidence type="ECO:0000313" key="5">
    <source>
        <dbReference type="Proteomes" id="UP000035481"/>
    </source>
</evidence>
<dbReference type="STRING" id="1440762.Y882_14710"/>
<dbReference type="PATRIC" id="fig|1440762.4.peg.2664"/>
<evidence type="ECO:0000313" key="4">
    <source>
        <dbReference type="EMBL" id="KLD62710.1"/>
    </source>
</evidence>
<accession>A0A0G9GYU0</accession>
<feature type="transmembrane region" description="Helical" evidence="2">
    <location>
        <begin position="7"/>
        <end position="26"/>
    </location>
</feature>
<dbReference type="InterPro" id="IPR036188">
    <property type="entry name" value="FAD/NAD-bd_sf"/>
</dbReference>
<dbReference type="SUPFAM" id="SSF51905">
    <property type="entry name" value="FAD/NAD(P)-binding domain"/>
    <property type="match status" value="1"/>
</dbReference>
<sequence>MSTLHDVDVIVIGAGMAGASVAYFLAPHARVLVLEREEHAGMHSTGRSAALFSETYGSEQVRALTRAARRFFDRPPEGFAGHPILSPRGSVSIGTVDHIEKVHALHAQMASRTQGLCVVDAAWLRETVPVLRPDAAHIGLHEPGACDMDVHELHQGFLRGVRARGGQLRCNVDIRSIEHGPGHWFVDAGHEHYRAPLLINAAGAWVDQIAALAGIAPIGIQPRRRSAFLFEAPTGMDTSRWPFVMDVDEGFYFKPDAGLLLGCPANADPVMPHDVQPEELDIAIGIHRIEEATTMTIRRPTRTWAGLRSFVADGDLVGGFAPGSSDFFWVAAQGGYGIQTSAAMGEACANLALGRPLPAHLQDAGVTADMLDPRRLKG</sequence>